<dbReference type="KEGG" id="vg:30310033"/>
<evidence type="ECO:0000313" key="2">
    <source>
        <dbReference type="Proteomes" id="UP000204364"/>
    </source>
</evidence>
<dbReference type="RefSeq" id="YP_009325069.1">
    <property type="nucleotide sequence ID" value="NC_031944.1"/>
</dbReference>
<dbReference type="OrthoDB" id="27751at10239"/>
<reference evidence="1 2" key="1">
    <citation type="journal article" date="2016" name="Virology">
        <title>The genomic content and context of auxiliary metabolic genes in marine cyanomyoviruses.</title>
        <authorList>
            <person name="Crummett L.T."/>
            <person name="Puxty R.J."/>
            <person name="Weihe C."/>
            <person name="Marston M.F."/>
            <person name="Martiny J.B."/>
        </authorList>
    </citation>
    <scope>NUCLEOTIDE SEQUENCE [LARGE SCALE GENOMIC DNA]</scope>
    <source>
        <strain evidence="1">0810PA09</strain>
    </source>
</reference>
<organism evidence="1 2">
    <name type="scientific">Synechococcus phage S-WAM1</name>
    <dbReference type="NCBI Taxonomy" id="1815521"/>
    <lineage>
        <taxon>Viruses</taxon>
        <taxon>Duplodnaviria</taxon>
        <taxon>Heunggongvirae</taxon>
        <taxon>Uroviricota</taxon>
        <taxon>Caudoviricetes</taxon>
        <taxon>Pantevenvirales</taxon>
        <taxon>Kyanoviridae</taxon>
        <taxon>Sokavirus</taxon>
        <taxon>Sokavirus swam1</taxon>
    </lineage>
</organism>
<dbReference type="GeneID" id="30310033"/>
<name>A0A1D8KS85_9CAUD</name>
<accession>A0A1D8KS85</accession>
<keyword evidence="2" id="KW-1185">Reference proteome</keyword>
<proteinExistence type="predicted"/>
<sequence>MNQQEEFLDVYKEHMEMIAKGLENLGNRIGVLEKAFGHMPQPGPDMLKYKPEGYEDYLNMRELFDDLYVRLNMLEDRIKVLEP</sequence>
<protein>
    <submittedName>
        <fullName evidence="1">Uncharacterized protein</fullName>
    </submittedName>
</protein>
<gene>
    <name evidence="1" type="ORF">P090810_080</name>
</gene>
<dbReference type="Proteomes" id="UP000204364">
    <property type="component" value="Segment"/>
</dbReference>
<evidence type="ECO:0000313" key="1">
    <source>
        <dbReference type="EMBL" id="AOV61553.1"/>
    </source>
</evidence>
<dbReference type="EMBL" id="KU686210">
    <property type="protein sequence ID" value="AOV61553.1"/>
    <property type="molecule type" value="Genomic_DNA"/>
</dbReference>